<name>A0A5S3XPK3_9GAMM</name>
<evidence type="ECO:0000313" key="2">
    <source>
        <dbReference type="Proteomes" id="UP000307706"/>
    </source>
</evidence>
<accession>A0A5S3XPK3</accession>
<proteinExistence type="predicted"/>
<dbReference type="EMBL" id="PNCL01000048">
    <property type="protein sequence ID" value="TMP59250.1"/>
    <property type="molecule type" value="Genomic_DNA"/>
</dbReference>
<organism evidence="1 2">
    <name type="scientific">Pseudoalteromonas citrea</name>
    <dbReference type="NCBI Taxonomy" id="43655"/>
    <lineage>
        <taxon>Bacteria</taxon>
        <taxon>Pseudomonadati</taxon>
        <taxon>Pseudomonadota</taxon>
        <taxon>Gammaproteobacteria</taxon>
        <taxon>Alteromonadales</taxon>
        <taxon>Pseudoalteromonadaceae</taxon>
        <taxon>Pseudoalteromonas</taxon>
    </lineage>
</organism>
<dbReference type="AlphaFoldDB" id="A0A5S3XPK3"/>
<gene>
    <name evidence="1" type="ORF">CWB96_09900</name>
</gene>
<reference evidence="2" key="2">
    <citation type="submission" date="2019-06" db="EMBL/GenBank/DDBJ databases">
        <title>Co-occurence of chitin degradation, pigmentation and bioactivity in marine Pseudoalteromonas.</title>
        <authorList>
            <person name="Sonnenschein E.C."/>
            <person name="Bech P.K."/>
        </authorList>
    </citation>
    <scope>NUCLEOTIDE SEQUENCE [LARGE SCALE GENOMIC DNA]</scope>
    <source>
        <strain evidence="2">S2231</strain>
    </source>
</reference>
<reference evidence="1 2" key="1">
    <citation type="submission" date="2017-12" db="EMBL/GenBank/DDBJ databases">
        <authorList>
            <person name="Paulsen S."/>
            <person name="Gram L.K."/>
        </authorList>
    </citation>
    <scope>NUCLEOTIDE SEQUENCE [LARGE SCALE GENOMIC DNA]</scope>
    <source>
        <strain evidence="1 2">S2231</strain>
    </source>
</reference>
<sequence>MDIGPQYTIVCIPAFNKHYALKIDYWFNQKGILLEMRSDVNKFNIKKLNKNKKPTLLDWFLCYLGTQC</sequence>
<protein>
    <submittedName>
        <fullName evidence="1">Uncharacterized protein</fullName>
    </submittedName>
</protein>
<dbReference type="Proteomes" id="UP000307706">
    <property type="component" value="Unassembled WGS sequence"/>
</dbReference>
<comment type="caution">
    <text evidence="1">The sequence shown here is derived from an EMBL/GenBank/DDBJ whole genome shotgun (WGS) entry which is preliminary data.</text>
</comment>
<evidence type="ECO:0000313" key="1">
    <source>
        <dbReference type="EMBL" id="TMP59250.1"/>
    </source>
</evidence>